<reference evidence="3 4" key="1">
    <citation type="submission" date="2018-05" db="EMBL/GenBank/DDBJ databases">
        <title>Genomic Encyclopedia of Archaeal and Bacterial Type Strains, Phase II (KMG-II): from individual species to whole genera.</title>
        <authorList>
            <person name="Goeker M."/>
        </authorList>
    </citation>
    <scope>NUCLEOTIDE SEQUENCE [LARGE SCALE GENOMIC DNA]</scope>
    <source>
        <strain evidence="3 4">DSM 23514</strain>
    </source>
</reference>
<dbReference type="RefSeq" id="WP_109651637.1">
    <property type="nucleotide sequence ID" value="NZ_JACWLN010000005.1"/>
</dbReference>
<organism evidence="3 4">
    <name type="scientific">Maribacter polysiphoniae</name>
    <dbReference type="NCBI Taxonomy" id="429344"/>
    <lineage>
        <taxon>Bacteria</taxon>
        <taxon>Pseudomonadati</taxon>
        <taxon>Bacteroidota</taxon>
        <taxon>Flavobacteriia</taxon>
        <taxon>Flavobacteriales</taxon>
        <taxon>Flavobacteriaceae</taxon>
        <taxon>Maribacter</taxon>
    </lineage>
</organism>
<dbReference type="CDD" id="cd00093">
    <property type="entry name" value="HTH_XRE"/>
    <property type="match status" value="1"/>
</dbReference>
<comment type="caution">
    <text evidence="3">The sequence shown here is derived from an EMBL/GenBank/DDBJ whole genome shotgun (WGS) entry which is preliminary data.</text>
</comment>
<sequence>MISNNIRTFRKKRNLTQKEFGEICGISQVQIARYESGNTKPSKKILARIAQGLAVPMDKLQDKENHNDPDLETLNHQYNELVEVLKDKEYIMALSKIFRSFYITCHAKVELENDI</sequence>
<accession>A0A316DXQ5</accession>
<dbReference type="InterPro" id="IPR001387">
    <property type="entry name" value="Cro/C1-type_HTH"/>
</dbReference>
<evidence type="ECO:0000313" key="4">
    <source>
        <dbReference type="Proteomes" id="UP000245667"/>
    </source>
</evidence>
<dbReference type="SMART" id="SM00530">
    <property type="entry name" value="HTH_XRE"/>
    <property type="match status" value="1"/>
</dbReference>
<dbReference type="PROSITE" id="PS50943">
    <property type="entry name" value="HTH_CROC1"/>
    <property type="match status" value="1"/>
</dbReference>
<dbReference type="Proteomes" id="UP000245667">
    <property type="component" value="Unassembled WGS sequence"/>
</dbReference>
<proteinExistence type="predicted"/>
<dbReference type="Gene3D" id="1.10.260.40">
    <property type="entry name" value="lambda repressor-like DNA-binding domains"/>
    <property type="match status" value="1"/>
</dbReference>
<evidence type="ECO:0000313" key="3">
    <source>
        <dbReference type="EMBL" id="PWK22854.1"/>
    </source>
</evidence>
<evidence type="ECO:0000259" key="2">
    <source>
        <dbReference type="PROSITE" id="PS50943"/>
    </source>
</evidence>
<feature type="domain" description="HTH cro/C1-type" evidence="2">
    <location>
        <begin position="6"/>
        <end position="60"/>
    </location>
</feature>
<gene>
    <name evidence="3" type="ORF">LX92_02792</name>
</gene>
<evidence type="ECO:0000256" key="1">
    <source>
        <dbReference type="ARBA" id="ARBA00023125"/>
    </source>
</evidence>
<dbReference type="SUPFAM" id="SSF47413">
    <property type="entry name" value="lambda repressor-like DNA-binding domains"/>
    <property type="match status" value="1"/>
</dbReference>
<keyword evidence="1" id="KW-0238">DNA-binding</keyword>
<dbReference type="InterPro" id="IPR010982">
    <property type="entry name" value="Lambda_DNA-bd_dom_sf"/>
</dbReference>
<dbReference type="PANTHER" id="PTHR46558">
    <property type="entry name" value="TRACRIPTIONAL REGULATORY PROTEIN-RELATED-RELATED"/>
    <property type="match status" value="1"/>
</dbReference>
<dbReference type="Pfam" id="PF01381">
    <property type="entry name" value="HTH_3"/>
    <property type="match status" value="1"/>
</dbReference>
<protein>
    <submittedName>
        <fullName evidence="3">Transcriptional regulator with XRE-family HTH domain</fullName>
    </submittedName>
</protein>
<dbReference type="OrthoDB" id="9801008at2"/>
<dbReference type="AlphaFoldDB" id="A0A316DXQ5"/>
<dbReference type="GO" id="GO:0003677">
    <property type="term" value="F:DNA binding"/>
    <property type="evidence" value="ECO:0007669"/>
    <property type="project" value="UniProtKB-KW"/>
</dbReference>
<name>A0A316DXQ5_9FLAO</name>
<dbReference type="EMBL" id="QGGQ01000006">
    <property type="protein sequence ID" value="PWK22854.1"/>
    <property type="molecule type" value="Genomic_DNA"/>
</dbReference>
<dbReference type="PANTHER" id="PTHR46558:SF11">
    <property type="entry name" value="HTH-TYPE TRANSCRIPTIONAL REGULATOR XRE"/>
    <property type="match status" value="1"/>
</dbReference>